<accession>A0A1H4NQJ0</accession>
<gene>
    <name evidence="2" type="ORF">SAMN05444164_0685</name>
</gene>
<protein>
    <submittedName>
        <fullName evidence="2">LexA DNA binding domain-containing protein</fullName>
    </submittedName>
</protein>
<dbReference type="InterPro" id="IPR006199">
    <property type="entry name" value="LexA_DNA-bd_dom"/>
</dbReference>
<dbReference type="EMBL" id="FNTH01000001">
    <property type="protein sequence ID" value="SEB96902.1"/>
    <property type="molecule type" value="Genomic_DNA"/>
</dbReference>
<dbReference type="GO" id="GO:0006508">
    <property type="term" value="P:proteolysis"/>
    <property type="evidence" value="ECO:0007669"/>
    <property type="project" value="InterPro"/>
</dbReference>
<dbReference type="InterPro" id="IPR036388">
    <property type="entry name" value="WH-like_DNA-bd_sf"/>
</dbReference>
<sequence>MIGLTSVQARCVEFVRHRIDACGASPSYREIADHLGIRGRGTISHLIDSIVERGALLREPGKARTLSIPEPGIGDGFVVRPVPEVRRAIRAYAKEHRISERTAAEEALRAYFMEPTAP</sequence>
<dbReference type="RefSeq" id="WP_092114237.1">
    <property type="nucleotide sequence ID" value="NZ_FNTH01000001.1"/>
</dbReference>
<evidence type="ECO:0000259" key="1">
    <source>
        <dbReference type="Pfam" id="PF01726"/>
    </source>
</evidence>
<dbReference type="SUPFAM" id="SSF46785">
    <property type="entry name" value="Winged helix' DNA-binding domain"/>
    <property type="match status" value="1"/>
</dbReference>
<dbReference type="GO" id="GO:0004252">
    <property type="term" value="F:serine-type endopeptidase activity"/>
    <property type="evidence" value="ECO:0007669"/>
    <property type="project" value="InterPro"/>
</dbReference>
<evidence type="ECO:0000313" key="2">
    <source>
        <dbReference type="EMBL" id="SEB96902.1"/>
    </source>
</evidence>
<feature type="domain" description="LexA repressor DNA-binding" evidence="1">
    <location>
        <begin position="1"/>
        <end position="65"/>
    </location>
</feature>
<dbReference type="OrthoDB" id="7950442at2"/>
<dbReference type="InterPro" id="IPR036390">
    <property type="entry name" value="WH_DNA-bd_sf"/>
</dbReference>
<dbReference type="Pfam" id="PF01726">
    <property type="entry name" value="LexA_DNA_bind"/>
    <property type="match status" value="1"/>
</dbReference>
<organism evidence="2 3">
    <name type="scientific">Bradyrhizobium erythrophlei</name>
    <dbReference type="NCBI Taxonomy" id="1437360"/>
    <lineage>
        <taxon>Bacteria</taxon>
        <taxon>Pseudomonadati</taxon>
        <taxon>Pseudomonadota</taxon>
        <taxon>Alphaproteobacteria</taxon>
        <taxon>Hyphomicrobiales</taxon>
        <taxon>Nitrobacteraceae</taxon>
        <taxon>Bradyrhizobium</taxon>
    </lineage>
</organism>
<name>A0A1H4NQJ0_9BRAD</name>
<evidence type="ECO:0000313" key="3">
    <source>
        <dbReference type="Proteomes" id="UP000198992"/>
    </source>
</evidence>
<dbReference type="Proteomes" id="UP000198992">
    <property type="component" value="Unassembled WGS sequence"/>
</dbReference>
<proteinExistence type="predicted"/>
<dbReference type="AlphaFoldDB" id="A0A1H4NQJ0"/>
<dbReference type="Gene3D" id="1.10.10.10">
    <property type="entry name" value="Winged helix-like DNA-binding domain superfamily/Winged helix DNA-binding domain"/>
    <property type="match status" value="1"/>
</dbReference>
<reference evidence="2 3" key="1">
    <citation type="submission" date="2016-10" db="EMBL/GenBank/DDBJ databases">
        <authorList>
            <person name="de Groot N.N."/>
        </authorList>
    </citation>
    <scope>NUCLEOTIDE SEQUENCE [LARGE SCALE GENOMIC DNA]</scope>
    <source>
        <strain evidence="2 3">MT12</strain>
    </source>
</reference>